<dbReference type="PANTHER" id="PTHR35566">
    <property type="entry name" value="BLR3599 PROTEIN"/>
    <property type="match status" value="1"/>
</dbReference>
<dbReference type="RefSeq" id="WP_006297458.1">
    <property type="nucleotide sequence ID" value="NZ_AEGR01000051.1"/>
</dbReference>
<dbReference type="Proteomes" id="UP000016368">
    <property type="component" value="Unassembled WGS sequence"/>
</dbReference>
<comment type="caution">
    <text evidence="1">The sequence shown here is derived from an EMBL/GenBank/DDBJ whole genome shotgun (WGS) entry which is preliminary data.</text>
</comment>
<dbReference type="Pfam" id="PF05936">
    <property type="entry name" value="T6SS_VasE"/>
    <property type="match status" value="1"/>
</dbReference>
<evidence type="ECO:0000313" key="1">
    <source>
        <dbReference type="EMBL" id="EGI77271.1"/>
    </source>
</evidence>
<evidence type="ECO:0000313" key="2">
    <source>
        <dbReference type="Proteomes" id="UP000016368"/>
    </source>
</evidence>
<dbReference type="STRING" id="887062.HGR_07116"/>
<protein>
    <recommendedName>
        <fullName evidence="3">Type VI secretion system baseplate subunit TssK</fullName>
    </recommendedName>
</protein>
<proteinExistence type="predicted"/>
<dbReference type="NCBIfam" id="TIGR03353">
    <property type="entry name" value="VI_chp_4"/>
    <property type="match status" value="1"/>
</dbReference>
<dbReference type="PANTHER" id="PTHR35566:SF1">
    <property type="entry name" value="TYPE VI SECRETION SYSTEM BASEPLATE COMPONENT TSSK1"/>
    <property type="match status" value="1"/>
</dbReference>
<evidence type="ECO:0008006" key="3">
    <source>
        <dbReference type="Google" id="ProtNLM"/>
    </source>
</evidence>
<organism evidence="1 2">
    <name type="scientific">Hylemonella gracilis ATCC 19624</name>
    <dbReference type="NCBI Taxonomy" id="887062"/>
    <lineage>
        <taxon>Bacteria</taxon>
        <taxon>Pseudomonadati</taxon>
        <taxon>Pseudomonadota</taxon>
        <taxon>Betaproteobacteria</taxon>
        <taxon>Burkholderiales</taxon>
        <taxon>Comamonadaceae</taxon>
        <taxon>Hylemonella</taxon>
    </lineage>
</organism>
<sequence>MQLIESLPEAVQWTEGMLLSPQHFQQQDIYWQSQVQHLLALQQPHAWGLVALEFDAAALAQHVLRIIRLHAVTPDGLVVQFPGHHASSLELNLARLDWTQESVQRVSLAVPRRERGAATPGSAIQRFDPVPGSLESDETLPDSKVEVSRLRPRLELLAGPVPPRYAAVPLLDVFRDAVGSLRVGTYCPPILRLDASGFLEDKDPMRRVRKVIESMRVKLRDLAGSRRPQDNASRLSEDAQRTLMVARGLAVMLPSMELLVASSVTHPHALYLELSRVVGQVAVLATNPTPPVLKPYQHEDLRPGMEQMLDFLESRLALISPMFEAMFFERESDFRFSRLLPDGAAPEQFIVELRPRAGQDGQALARWLGQATIGSEELVLELKRRRLPGATCVPVLARDLPGLNVPDDAPLFRITINSLDMEGKSMPSVSAGGRLVIEHAAQAQGPIDIVWHQAVNQTAQGAGDHA</sequence>
<dbReference type="InterPro" id="IPR010263">
    <property type="entry name" value="T6SS_TssK"/>
</dbReference>
<dbReference type="eggNOG" id="COG3522">
    <property type="taxonomic scope" value="Bacteria"/>
</dbReference>
<dbReference type="AlphaFoldDB" id="F3KSJ4"/>
<dbReference type="EMBL" id="AEGR01000051">
    <property type="protein sequence ID" value="EGI77271.1"/>
    <property type="molecule type" value="Genomic_DNA"/>
</dbReference>
<reference evidence="1 2" key="1">
    <citation type="journal article" date="2011" name="EMBO J.">
        <title>Structural diversity of bacterial flagellar motors.</title>
        <authorList>
            <person name="Chen S."/>
            <person name="Beeby M."/>
            <person name="Murphy G.E."/>
            <person name="Leadbetter J.R."/>
            <person name="Hendrixson D.R."/>
            <person name="Briegel A."/>
            <person name="Li Z."/>
            <person name="Shi J."/>
            <person name="Tocheva E.I."/>
            <person name="Muller A."/>
            <person name="Dobro M.J."/>
            <person name="Jensen G.J."/>
        </authorList>
    </citation>
    <scope>NUCLEOTIDE SEQUENCE [LARGE SCALE GENOMIC DNA]</scope>
    <source>
        <strain evidence="1 2">ATCC 19624</strain>
    </source>
</reference>
<accession>F3KSJ4</accession>
<gene>
    <name evidence="1" type="ORF">HGR_07116</name>
</gene>
<keyword evidence="2" id="KW-1185">Reference proteome</keyword>
<name>F3KSJ4_9BURK</name>